<dbReference type="EMBL" id="FOLL01000003">
    <property type="protein sequence ID" value="SFC04415.1"/>
    <property type="molecule type" value="Genomic_DNA"/>
</dbReference>
<protein>
    <submittedName>
        <fullName evidence="2">Uncharacterized protein</fullName>
    </submittedName>
</protein>
<name>A0A1I1FYP7_9SPHI</name>
<gene>
    <name evidence="2" type="ORF">SAMN05421747_103239</name>
</gene>
<evidence type="ECO:0000313" key="2">
    <source>
        <dbReference type="EMBL" id="SFC04415.1"/>
    </source>
</evidence>
<dbReference type="Proteomes" id="UP000199577">
    <property type="component" value="Unassembled WGS sequence"/>
</dbReference>
<accession>A0A1I1FYP7</accession>
<feature type="signal peptide" evidence="1">
    <location>
        <begin position="1"/>
        <end position="30"/>
    </location>
</feature>
<sequence>MNANRHTMKAKIKCFSILLFFMGLFHAVHAQQGFGTANPNPNSVIDLTATDKGLLLPRLALQATNLATPLGEHVAGMLVYNTATDGTGATAVRPGFYSNDGTKWVRVDITASNGLHIGDEHTSGQVQLGGELTKPTQIATNADNTIAVTGLQPGNPENDRIIVADSTGVLKTVSANKFVRFFYMPSVIFDTSTNGTGRTKNLYEEYIKQFTGSGNPTLVASAGAPEQIPYLPRATDLYYYVTYYDTDVFNIQNISAEGILTYDVKGPGTPTSFMNIVFVIKGEE</sequence>
<dbReference type="STRING" id="623281.SAMN05421747_103239"/>
<dbReference type="AlphaFoldDB" id="A0A1I1FYP7"/>
<keyword evidence="3" id="KW-1185">Reference proteome</keyword>
<evidence type="ECO:0000313" key="3">
    <source>
        <dbReference type="Proteomes" id="UP000199577"/>
    </source>
</evidence>
<organism evidence="2 3">
    <name type="scientific">Parapedobacter composti</name>
    <dbReference type="NCBI Taxonomy" id="623281"/>
    <lineage>
        <taxon>Bacteria</taxon>
        <taxon>Pseudomonadati</taxon>
        <taxon>Bacteroidota</taxon>
        <taxon>Sphingobacteriia</taxon>
        <taxon>Sphingobacteriales</taxon>
        <taxon>Sphingobacteriaceae</taxon>
        <taxon>Parapedobacter</taxon>
    </lineage>
</organism>
<evidence type="ECO:0000256" key="1">
    <source>
        <dbReference type="SAM" id="SignalP"/>
    </source>
</evidence>
<reference evidence="2 3" key="1">
    <citation type="submission" date="2016-10" db="EMBL/GenBank/DDBJ databases">
        <authorList>
            <person name="de Groot N.N."/>
        </authorList>
    </citation>
    <scope>NUCLEOTIDE SEQUENCE [LARGE SCALE GENOMIC DNA]</scope>
    <source>
        <strain evidence="2 3">DSM 22900</strain>
    </source>
</reference>
<keyword evidence="1" id="KW-0732">Signal</keyword>
<proteinExistence type="predicted"/>
<feature type="chain" id="PRO_5011549139" evidence="1">
    <location>
        <begin position="31"/>
        <end position="284"/>
    </location>
</feature>